<evidence type="ECO:0000256" key="1">
    <source>
        <dbReference type="SAM" id="Phobius"/>
    </source>
</evidence>
<dbReference type="EMBL" id="OIVN01006269">
    <property type="protein sequence ID" value="SPD29314.1"/>
    <property type="molecule type" value="Genomic_DNA"/>
</dbReference>
<proteinExistence type="predicted"/>
<accession>A0A2N9IYE3</accession>
<evidence type="ECO:0000313" key="2">
    <source>
        <dbReference type="EMBL" id="SPD29314.1"/>
    </source>
</evidence>
<dbReference type="AlphaFoldDB" id="A0A2N9IYE3"/>
<feature type="transmembrane region" description="Helical" evidence="1">
    <location>
        <begin position="127"/>
        <end position="148"/>
    </location>
</feature>
<sequence length="151" mass="16226">MGGCLVPVCIPIRDFPSVRAGTERNIQLCYCLQPILSLFVIMRNMASTGQAVPIWSPASTGQAVPIWSSASTGQAVPIWSPASTGQAVPIWSSASTGQAVPIWSDGVAVLCHGYCRCWVLPIDFVGLWWWLLVFAEILWVCGGAVVAIDFC</sequence>
<protein>
    <submittedName>
        <fullName evidence="2">Uncharacterized protein</fullName>
    </submittedName>
</protein>
<keyword evidence="1" id="KW-0472">Membrane</keyword>
<organism evidence="2">
    <name type="scientific">Fagus sylvatica</name>
    <name type="common">Beechnut</name>
    <dbReference type="NCBI Taxonomy" id="28930"/>
    <lineage>
        <taxon>Eukaryota</taxon>
        <taxon>Viridiplantae</taxon>
        <taxon>Streptophyta</taxon>
        <taxon>Embryophyta</taxon>
        <taxon>Tracheophyta</taxon>
        <taxon>Spermatophyta</taxon>
        <taxon>Magnoliopsida</taxon>
        <taxon>eudicotyledons</taxon>
        <taxon>Gunneridae</taxon>
        <taxon>Pentapetalae</taxon>
        <taxon>rosids</taxon>
        <taxon>fabids</taxon>
        <taxon>Fagales</taxon>
        <taxon>Fagaceae</taxon>
        <taxon>Fagus</taxon>
    </lineage>
</organism>
<reference evidence="2" key="1">
    <citation type="submission" date="2018-02" db="EMBL/GenBank/DDBJ databases">
        <authorList>
            <person name="Cohen D.B."/>
            <person name="Kent A.D."/>
        </authorList>
    </citation>
    <scope>NUCLEOTIDE SEQUENCE</scope>
</reference>
<keyword evidence="1" id="KW-1133">Transmembrane helix</keyword>
<keyword evidence="1" id="KW-0812">Transmembrane</keyword>
<name>A0A2N9IYE3_FAGSY</name>
<gene>
    <name evidence="2" type="ORF">FSB_LOCUS57196</name>
</gene>